<gene>
    <name evidence="2" type="ORF">DLJ59_27805</name>
</gene>
<sequence length="127" mass="14424">MPFRTLLHTTRYAGRRRPRPVGLFSVDSREEWAAEWDQPARRTEGEVRWGQELVLFVALGARPSSGFEVTIDQVDLCDMELRVHARESQPSGAVLDILTRPVHAVVIPHLRGVESITLIQRVVTSRD</sequence>
<proteinExistence type="predicted"/>
<accession>A0A3N9WVN6</accession>
<dbReference type="EMBL" id="QGSZ01000304">
    <property type="protein sequence ID" value="RQW98086.1"/>
    <property type="molecule type" value="Genomic_DNA"/>
</dbReference>
<evidence type="ECO:0000313" key="2">
    <source>
        <dbReference type="EMBL" id="RQW98086.1"/>
    </source>
</evidence>
<name>A0A3N9WVN6_9ACTN</name>
<organism evidence="2 3">
    <name type="scientific">Micromonospora inaquosa</name>
    <dbReference type="NCBI Taxonomy" id="2203716"/>
    <lineage>
        <taxon>Bacteria</taxon>
        <taxon>Bacillati</taxon>
        <taxon>Actinomycetota</taxon>
        <taxon>Actinomycetes</taxon>
        <taxon>Micromonosporales</taxon>
        <taxon>Micromonosporaceae</taxon>
        <taxon>Micromonospora</taxon>
    </lineage>
</organism>
<reference evidence="2 3" key="1">
    <citation type="submission" date="2018-05" db="EMBL/GenBank/DDBJ databases">
        <title>Micromonospora from Atacama Desert.</title>
        <authorList>
            <person name="Carro L."/>
            <person name="Goodfellow M."/>
            <person name="Klenk H.-P."/>
        </authorList>
    </citation>
    <scope>NUCLEOTIDE SEQUENCE [LARGE SCALE GENOMIC DNA]</scope>
    <source>
        <strain evidence="2 3">LB39</strain>
    </source>
</reference>
<dbReference type="Pfam" id="PF14343">
    <property type="entry name" value="PrcB_C"/>
    <property type="match status" value="1"/>
</dbReference>
<feature type="domain" description="PrcB C-terminal" evidence="1">
    <location>
        <begin position="54"/>
        <end position="108"/>
    </location>
</feature>
<dbReference type="Proteomes" id="UP000282312">
    <property type="component" value="Unassembled WGS sequence"/>
</dbReference>
<keyword evidence="3" id="KW-1185">Reference proteome</keyword>
<dbReference type="InterPro" id="IPR025748">
    <property type="entry name" value="PrcB_C_dom"/>
</dbReference>
<evidence type="ECO:0000313" key="3">
    <source>
        <dbReference type="Proteomes" id="UP000282312"/>
    </source>
</evidence>
<comment type="caution">
    <text evidence="2">The sequence shown here is derived from an EMBL/GenBank/DDBJ whole genome shotgun (WGS) entry which is preliminary data.</text>
</comment>
<evidence type="ECO:0000259" key="1">
    <source>
        <dbReference type="Pfam" id="PF14343"/>
    </source>
</evidence>
<dbReference type="AlphaFoldDB" id="A0A3N9WVN6"/>
<protein>
    <recommendedName>
        <fullName evidence="1">PrcB C-terminal domain-containing protein</fullName>
    </recommendedName>
</protein>